<dbReference type="Gene3D" id="2.160.10.10">
    <property type="entry name" value="Hexapeptide repeat proteins"/>
    <property type="match status" value="1"/>
</dbReference>
<dbReference type="EMBL" id="LJBN01000221">
    <property type="protein sequence ID" value="OOQ82377.1"/>
    <property type="molecule type" value="Genomic_DNA"/>
</dbReference>
<feature type="region of interest" description="Disordered" evidence="1">
    <location>
        <begin position="524"/>
        <end position="573"/>
    </location>
</feature>
<comment type="caution">
    <text evidence="3">The sequence shown here is derived from an EMBL/GenBank/DDBJ whole genome shotgun (WGS) entry which is preliminary data.</text>
</comment>
<dbReference type="AlphaFoldDB" id="A0A1S9RA52"/>
<dbReference type="InterPro" id="IPR045518">
    <property type="entry name" value="2EXR"/>
</dbReference>
<dbReference type="CDD" id="cd03357">
    <property type="entry name" value="LbH_MAT_GAT"/>
    <property type="match status" value="1"/>
</dbReference>
<feature type="compositionally biased region" description="Pro residues" evidence="1">
    <location>
        <begin position="530"/>
        <end position="543"/>
    </location>
</feature>
<organism evidence="3 4">
    <name type="scientific">Penicillium brasilianum</name>
    <dbReference type="NCBI Taxonomy" id="104259"/>
    <lineage>
        <taxon>Eukaryota</taxon>
        <taxon>Fungi</taxon>
        <taxon>Dikarya</taxon>
        <taxon>Ascomycota</taxon>
        <taxon>Pezizomycotina</taxon>
        <taxon>Eurotiomycetes</taxon>
        <taxon>Eurotiomycetidae</taxon>
        <taxon>Eurotiales</taxon>
        <taxon>Aspergillaceae</taxon>
        <taxon>Penicillium</taxon>
    </lineage>
</organism>
<name>A0A1S9RA52_PENBI</name>
<reference evidence="4" key="1">
    <citation type="submission" date="2015-09" db="EMBL/GenBank/DDBJ databases">
        <authorList>
            <person name="Fill T.P."/>
            <person name="Baretta J.F."/>
            <person name="de Almeida L.G."/>
            <person name="Rocha M."/>
            <person name="de Souza D.H."/>
            <person name="Malavazi I."/>
            <person name="Cerdeira L.T."/>
            <person name="Hong H."/>
            <person name="Samborskyy M."/>
            <person name="de Vasconcelos A.T."/>
            <person name="Leadlay P."/>
            <person name="Rodrigues-Filho E."/>
        </authorList>
    </citation>
    <scope>NUCLEOTIDE SEQUENCE [LARGE SCALE GENOMIC DNA]</scope>
    <source>
        <strain evidence="4">LaBioMMi 136</strain>
    </source>
</reference>
<feature type="domain" description="2EXR" evidence="2">
    <location>
        <begin position="288"/>
        <end position="354"/>
    </location>
</feature>
<dbReference type="PANTHER" id="PTHR23416">
    <property type="entry name" value="SIALIC ACID SYNTHASE-RELATED"/>
    <property type="match status" value="1"/>
</dbReference>
<accession>A0A1S9RA52</accession>
<gene>
    <name evidence="3" type="ORF">PEBR_39366</name>
</gene>
<sequence length="573" mass="63857">MAPNDTNSIANAIMKSDIPVPWCEEFESMINGKNFATLNSEMLMEYKLSTLQKLNEFNDTSIPENSTLASLKNRRMAVAKRMLGRMGKNASIEQSFFVTWGCNTFIGDDVYINRDVSIYDNSLVEIGDRVLIGPGVCICTGTHAIDAKSRRENQGARATILPGVRIGRGTTVAAGTVVTKDIESGCLAGGVPAKEVGKIALMLHTYEKDRHDVTLGHMKTNVGQKDHYSPPTLNGAGSHDVGWVTHCLSLLIGGHSCPRLAAVASPQGRLRPCPDQVNTTANIKQLHHLPAELRVMIWSYCLPHRVVELDVSPQTILAPVSCGFLWTTTLNGLPPLISRVSRESRTMASQSRPKVLDTVDPEAPLWKPGTRIWQPVDPLRDILHLNWEPRWSDCNCLGSSFFYLAWYAASVARGGSFMLGNLRCIEEHEKEALKKMPSWIIVVKTIAIHANYRYAASTGAFLALAEESQRKGHAFHPQNLRKEFTKNEKERIRWTIGDLGDNMPPIRTAIMFRLCTEICNHSETAEEGFRPPPDTNPPAPPPNVKKKRGPSGQYLRDRGRFFRWDDDDDDYDD</sequence>
<dbReference type="Proteomes" id="UP000190744">
    <property type="component" value="Unassembled WGS sequence"/>
</dbReference>
<evidence type="ECO:0000313" key="3">
    <source>
        <dbReference type="EMBL" id="OOQ82377.1"/>
    </source>
</evidence>
<protein>
    <recommendedName>
        <fullName evidence="2">2EXR domain-containing protein</fullName>
    </recommendedName>
</protein>
<dbReference type="InterPro" id="IPR011004">
    <property type="entry name" value="Trimer_LpxA-like_sf"/>
</dbReference>
<dbReference type="Pfam" id="PF20150">
    <property type="entry name" value="2EXR"/>
    <property type="match status" value="1"/>
</dbReference>
<dbReference type="InterPro" id="IPR051159">
    <property type="entry name" value="Hexapeptide_acetyltransf"/>
</dbReference>
<evidence type="ECO:0000259" key="2">
    <source>
        <dbReference type="Pfam" id="PF20150"/>
    </source>
</evidence>
<dbReference type="PANTHER" id="PTHR23416:SF54">
    <property type="entry name" value="ACETYLTRANSFERASE, CYSE_LACA_LPXA_NODL FAMILY (AFU_ORTHOLOGUE AFUA_2G08430)-RELATED"/>
    <property type="match status" value="1"/>
</dbReference>
<evidence type="ECO:0000256" key="1">
    <source>
        <dbReference type="SAM" id="MobiDB-lite"/>
    </source>
</evidence>
<dbReference type="SUPFAM" id="SSF51161">
    <property type="entry name" value="Trimeric LpxA-like enzymes"/>
    <property type="match status" value="1"/>
</dbReference>
<dbReference type="GO" id="GO:0008374">
    <property type="term" value="F:O-acyltransferase activity"/>
    <property type="evidence" value="ECO:0007669"/>
    <property type="project" value="TreeGrafter"/>
</dbReference>
<evidence type="ECO:0000313" key="4">
    <source>
        <dbReference type="Proteomes" id="UP000190744"/>
    </source>
</evidence>
<feature type="compositionally biased region" description="Basic and acidic residues" evidence="1">
    <location>
        <begin position="555"/>
        <end position="564"/>
    </location>
</feature>
<proteinExistence type="predicted"/>